<dbReference type="AlphaFoldDB" id="A0A4Y2SP93"/>
<keyword evidence="4" id="KW-1185">Reference proteome</keyword>
<sequence>MKFINRKNWFIAKLIVLNGLFHPVNKLHKPTQPSRKIDRPIVNKPTPTPLLSGETTEIRLRRIPSVSTQSRERFYTTKVVGNGKCRKWNFTTKLGISGRKKVSQLFVTRLVFDSGESRE</sequence>
<evidence type="ECO:0000313" key="3">
    <source>
        <dbReference type="EMBL" id="GBN89681.1"/>
    </source>
</evidence>
<feature type="signal peptide" evidence="2">
    <location>
        <begin position="1"/>
        <end position="26"/>
    </location>
</feature>
<dbReference type="EMBL" id="BGPR01022912">
    <property type="protein sequence ID" value="GBN89681.1"/>
    <property type="molecule type" value="Genomic_DNA"/>
</dbReference>
<name>A0A4Y2SP93_ARAVE</name>
<evidence type="ECO:0000313" key="4">
    <source>
        <dbReference type="Proteomes" id="UP000499080"/>
    </source>
</evidence>
<feature type="chain" id="PRO_5021501603" description="DUF5641 domain-containing protein" evidence="2">
    <location>
        <begin position="27"/>
        <end position="119"/>
    </location>
</feature>
<protein>
    <recommendedName>
        <fullName evidence="5">DUF5641 domain-containing protein</fullName>
    </recommendedName>
</protein>
<proteinExistence type="predicted"/>
<dbReference type="Proteomes" id="UP000499080">
    <property type="component" value="Unassembled WGS sequence"/>
</dbReference>
<comment type="caution">
    <text evidence="3">The sequence shown here is derived from an EMBL/GenBank/DDBJ whole genome shotgun (WGS) entry which is preliminary data.</text>
</comment>
<evidence type="ECO:0000256" key="1">
    <source>
        <dbReference type="SAM" id="MobiDB-lite"/>
    </source>
</evidence>
<feature type="region of interest" description="Disordered" evidence="1">
    <location>
        <begin position="31"/>
        <end position="50"/>
    </location>
</feature>
<organism evidence="3 4">
    <name type="scientific">Araneus ventricosus</name>
    <name type="common">Orbweaver spider</name>
    <name type="synonym">Epeira ventricosa</name>
    <dbReference type="NCBI Taxonomy" id="182803"/>
    <lineage>
        <taxon>Eukaryota</taxon>
        <taxon>Metazoa</taxon>
        <taxon>Ecdysozoa</taxon>
        <taxon>Arthropoda</taxon>
        <taxon>Chelicerata</taxon>
        <taxon>Arachnida</taxon>
        <taxon>Araneae</taxon>
        <taxon>Araneomorphae</taxon>
        <taxon>Entelegynae</taxon>
        <taxon>Araneoidea</taxon>
        <taxon>Araneidae</taxon>
        <taxon>Araneus</taxon>
    </lineage>
</organism>
<keyword evidence="2" id="KW-0732">Signal</keyword>
<reference evidence="3 4" key="1">
    <citation type="journal article" date="2019" name="Sci. Rep.">
        <title>Orb-weaving spider Araneus ventricosus genome elucidates the spidroin gene catalogue.</title>
        <authorList>
            <person name="Kono N."/>
            <person name="Nakamura H."/>
            <person name="Ohtoshi R."/>
            <person name="Moran D.A.P."/>
            <person name="Shinohara A."/>
            <person name="Yoshida Y."/>
            <person name="Fujiwara M."/>
            <person name="Mori M."/>
            <person name="Tomita M."/>
            <person name="Arakawa K."/>
        </authorList>
    </citation>
    <scope>NUCLEOTIDE SEQUENCE [LARGE SCALE GENOMIC DNA]</scope>
</reference>
<gene>
    <name evidence="3" type="ORF">AVEN_228491_1</name>
</gene>
<accession>A0A4Y2SP93</accession>
<evidence type="ECO:0008006" key="5">
    <source>
        <dbReference type="Google" id="ProtNLM"/>
    </source>
</evidence>
<evidence type="ECO:0000256" key="2">
    <source>
        <dbReference type="SAM" id="SignalP"/>
    </source>
</evidence>